<dbReference type="AlphaFoldDB" id="B9M6J6"/>
<reference evidence="2 3" key="1">
    <citation type="submission" date="2009-01" db="EMBL/GenBank/DDBJ databases">
        <title>Complete sequence of Geobacter sp. FRC-32.</title>
        <authorList>
            <consortium name="US DOE Joint Genome Institute"/>
            <person name="Lucas S."/>
            <person name="Copeland A."/>
            <person name="Lapidus A."/>
            <person name="Glavina del Rio T."/>
            <person name="Dalin E."/>
            <person name="Tice H."/>
            <person name="Bruce D."/>
            <person name="Goodwin L."/>
            <person name="Pitluck S."/>
            <person name="Saunders E."/>
            <person name="Brettin T."/>
            <person name="Detter J.C."/>
            <person name="Han C."/>
            <person name="Larimer F."/>
            <person name="Land M."/>
            <person name="Hauser L."/>
            <person name="Kyrpides N."/>
            <person name="Ovchinnikova G."/>
            <person name="Kostka J."/>
            <person name="Richardson P."/>
        </authorList>
    </citation>
    <scope>NUCLEOTIDE SEQUENCE [LARGE SCALE GENOMIC DNA]</scope>
    <source>
        <strain evidence="3">DSM 22248 / JCM 15807 / FRC-32</strain>
    </source>
</reference>
<proteinExistence type="predicted"/>
<dbReference type="KEGG" id="geo:Geob_1698"/>
<dbReference type="Proteomes" id="UP000007721">
    <property type="component" value="Chromosome"/>
</dbReference>
<dbReference type="EMBL" id="CP001390">
    <property type="protein sequence ID" value="ACM20056.1"/>
    <property type="molecule type" value="Genomic_DNA"/>
</dbReference>
<dbReference type="Pfam" id="PF14827">
    <property type="entry name" value="dCache_3"/>
    <property type="match status" value="1"/>
</dbReference>
<dbReference type="InterPro" id="IPR029151">
    <property type="entry name" value="Sensor-like_sf"/>
</dbReference>
<protein>
    <recommendedName>
        <fullName evidence="1">Double Cache domain-containing protein</fullName>
    </recommendedName>
</protein>
<name>B9M6J6_GEODF</name>
<evidence type="ECO:0000259" key="1">
    <source>
        <dbReference type="Pfam" id="PF14827"/>
    </source>
</evidence>
<evidence type="ECO:0000313" key="3">
    <source>
        <dbReference type="Proteomes" id="UP000007721"/>
    </source>
</evidence>
<keyword evidence="3" id="KW-1185">Reference proteome</keyword>
<dbReference type="eggNOG" id="COG4191">
    <property type="taxonomic scope" value="Bacteria"/>
</dbReference>
<dbReference type="InterPro" id="IPR029150">
    <property type="entry name" value="dCache_3"/>
</dbReference>
<sequence>MAFKIAKVRRKLFIPLVMSMAVFLCGLIYTVYRLQWDHIQSDTVLRLDAFHKNYQSQIQNETDLLNAFLVLLKEDEKLQKAWLSGDRQALLRDALPIFEGLRNRSRITHFYFITTDKICFLRVHKPESFGDLIDLTTVDIAAHLGKPANGVEMGPYGTVALRSVHPWYIDGKLTGYIELGEDVEQLTARISKLMNMELLSVVDKKFLDKGKWEQGLRMSGRYGNWDQYRNYVVVSTNNDRQYPGLDRILEVSDKDRNFLLRSGGRSLSGGFDASIDAAGNIIGKFVLFSDVTWEERSIYGLLLRLGALTLVISGLALAFFDWYISRIHFQQAVSPVEEQNVPEAKKPAEL</sequence>
<dbReference type="OrthoDB" id="9790367at2"/>
<accession>B9M6J6</accession>
<dbReference type="HOGENOM" id="CLU_789038_0_0_7"/>
<organism evidence="2 3">
    <name type="scientific">Geotalea daltonii (strain DSM 22248 / JCM 15807 / FRC-32)</name>
    <name type="common">Geobacter daltonii</name>
    <dbReference type="NCBI Taxonomy" id="316067"/>
    <lineage>
        <taxon>Bacteria</taxon>
        <taxon>Pseudomonadati</taxon>
        <taxon>Thermodesulfobacteriota</taxon>
        <taxon>Desulfuromonadia</taxon>
        <taxon>Geobacterales</taxon>
        <taxon>Geobacteraceae</taxon>
        <taxon>Geotalea</taxon>
    </lineage>
</organism>
<dbReference type="STRING" id="316067.Geob_1698"/>
<dbReference type="RefSeq" id="WP_012646785.1">
    <property type="nucleotide sequence ID" value="NC_011979.1"/>
</dbReference>
<evidence type="ECO:0000313" key="2">
    <source>
        <dbReference type="EMBL" id="ACM20056.1"/>
    </source>
</evidence>
<feature type="domain" description="Double Cache" evidence="1">
    <location>
        <begin position="51"/>
        <end position="195"/>
    </location>
</feature>
<gene>
    <name evidence="2" type="ordered locus">Geob_1698</name>
</gene>
<dbReference type="SUPFAM" id="SSF103190">
    <property type="entry name" value="Sensory domain-like"/>
    <property type="match status" value="1"/>
</dbReference>